<evidence type="ECO:0000313" key="2">
    <source>
        <dbReference type="EMBL" id="PON36048.1"/>
    </source>
</evidence>
<dbReference type="AlphaFoldDB" id="A0A2P5AHM2"/>
<feature type="compositionally biased region" description="Basic residues" evidence="1">
    <location>
        <begin position="7"/>
        <end position="16"/>
    </location>
</feature>
<comment type="caution">
    <text evidence="2">The sequence shown here is derived from an EMBL/GenBank/DDBJ whole genome shotgun (WGS) entry which is preliminary data.</text>
</comment>
<keyword evidence="3" id="KW-1185">Reference proteome</keyword>
<gene>
    <name evidence="2" type="ORF">PanWU01x14_331490</name>
</gene>
<dbReference type="Proteomes" id="UP000237105">
    <property type="component" value="Unassembled WGS sequence"/>
</dbReference>
<evidence type="ECO:0000313" key="3">
    <source>
        <dbReference type="Proteomes" id="UP000237105"/>
    </source>
</evidence>
<dbReference type="EMBL" id="JXTB01000586">
    <property type="protein sequence ID" value="PON36048.1"/>
    <property type="molecule type" value="Genomic_DNA"/>
</dbReference>
<sequence>MVIIMGRNHRPSRRRSSSNGRTVAHVVPGPNGPTQNAPDGEQEIELLVPNLEQILGIELDGRIPREVEDALDEAAVLAEDLEGESAAGEVVEDAGVVAGDVHAAAEAGEVDVDGGFLGVAAEDYGVGLHVVLEILAL</sequence>
<evidence type="ECO:0000256" key="1">
    <source>
        <dbReference type="SAM" id="MobiDB-lite"/>
    </source>
</evidence>
<protein>
    <submittedName>
        <fullName evidence="2">Uncharacterized protein</fullName>
    </submittedName>
</protein>
<dbReference type="OrthoDB" id="10544294at2759"/>
<accession>A0A2P5AHM2</accession>
<reference evidence="3" key="1">
    <citation type="submission" date="2016-06" db="EMBL/GenBank/DDBJ databases">
        <title>Parallel loss of symbiosis genes in relatives of nitrogen-fixing non-legume Parasponia.</title>
        <authorList>
            <person name="Van Velzen R."/>
            <person name="Holmer R."/>
            <person name="Bu F."/>
            <person name="Rutten L."/>
            <person name="Van Zeijl A."/>
            <person name="Liu W."/>
            <person name="Santuari L."/>
            <person name="Cao Q."/>
            <person name="Sharma T."/>
            <person name="Shen D."/>
            <person name="Roswanjaya Y."/>
            <person name="Wardhani T."/>
            <person name="Kalhor M.S."/>
            <person name="Jansen J."/>
            <person name="Van den Hoogen J."/>
            <person name="Gungor B."/>
            <person name="Hartog M."/>
            <person name="Hontelez J."/>
            <person name="Verver J."/>
            <person name="Yang W.-C."/>
            <person name="Schijlen E."/>
            <person name="Repin R."/>
            <person name="Schilthuizen M."/>
            <person name="Schranz E."/>
            <person name="Heidstra R."/>
            <person name="Miyata K."/>
            <person name="Fedorova E."/>
            <person name="Kohlen W."/>
            <person name="Bisseling T."/>
            <person name="Smit S."/>
            <person name="Geurts R."/>
        </authorList>
    </citation>
    <scope>NUCLEOTIDE SEQUENCE [LARGE SCALE GENOMIC DNA]</scope>
    <source>
        <strain evidence="3">cv. WU1-14</strain>
    </source>
</reference>
<feature type="region of interest" description="Disordered" evidence="1">
    <location>
        <begin position="1"/>
        <end position="39"/>
    </location>
</feature>
<name>A0A2P5AHM2_PARAD</name>
<organism evidence="2 3">
    <name type="scientific">Parasponia andersonii</name>
    <name type="common">Sponia andersonii</name>
    <dbReference type="NCBI Taxonomy" id="3476"/>
    <lineage>
        <taxon>Eukaryota</taxon>
        <taxon>Viridiplantae</taxon>
        <taxon>Streptophyta</taxon>
        <taxon>Embryophyta</taxon>
        <taxon>Tracheophyta</taxon>
        <taxon>Spermatophyta</taxon>
        <taxon>Magnoliopsida</taxon>
        <taxon>eudicotyledons</taxon>
        <taxon>Gunneridae</taxon>
        <taxon>Pentapetalae</taxon>
        <taxon>rosids</taxon>
        <taxon>fabids</taxon>
        <taxon>Rosales</taxon>
        <taxon>Cannabaceae</taxon>
        <taxon>Parasponia</taxon>
    </lineage>
</organism>
<proteinExistence type="predicted"/>